<protein>
    <recommendedName>
        <fullName evidence="3">RRM domain-containing protein</fullName>
    </recommendedName>
</protein>
<evidence type="ECO:0008006" key="3">
    <source>
        <dbReference type="Google" id="ProtNLM"/>
    </source>
</evidence>
<dbReference type="CDD" id="cd00590">
    <property type="entry name" value="RRM_SF"/>
    <property type="match status" value="1"/>
</dbReference>
<dbReference type="SUPFAM" id="SSF54928">
    <property type="entry name" value="RNA-binding domain, RBD"/>
    <property type="match status" value="1"/>
</dbReference>
<accession>A0A6V0CPT9</accession>
<dbReference type="EMBL" id="HBIX01031316">
    <property type="protein sequence ID" value="CAE0727989.1"/>
    <property type="molecule type" value="Transcribed_RNA"/>
</dbReference>
<dbReference type="AlphaFoldDB" id="A0A6V0CPT9"/>
<reference evidence="2" key="1">
    <citation type="submission" date="2021-01" db="EMBL/GenBank/DDBJ databases">
        <authorList>
            <person name="Corre E."/>
            <person name="Pelletier E."/>
            <person name="Niang G."/>
            <person name="Scheremetjew M."/>
            <person name="Finn R."/>
            <person name="Kale V."/>
            <person name="Holt S."/>
            <person name="Cochrane G."/>
            <person name="Meng A."/>
            <person name="Brown T."/>
            <person name="Cohen L."/>
        </authorList>
    </citation>
    <scope>NUCLEOTIDE SEQUENCE</scope>
    <source>
        <strain evidence="2">10249 10 AB</strain>
    </source>
</reference>
<evidence type="ECO:0000313" key="2">
    <source>
        <dbReference type="EMBL" id="CAE0727990.1"/>
    </source>
</evidence>
<proteinExistence type="predicted"/>
<gene>
    <name evidence="1" type="ORF">PAUS00366_LOCUS20773</name>
    <name evidence="2" type="ORF">PAUS00366_LOCUS20774</name>
</gene>
<evidence type="ECO:0000313" key="1">
    <source>
        <dbReference type="EMBL" id="CAE0727989.1"/>
    </source>
</evidence>
<name>A0A6V0CPT9_9STRA</name>
<dbReference type="InterPro" id="IPR035979">
    <property type="entry name" value="RBD_domain_sf"/>
</dbReference>
<organism evidence="2">
    <name type="scientific">Pseudo-nitzschia australis</name>
    <dbReference type="NCBI Taxonomy" id="44445"/>
    <lineage>
        <taxon>Eukaryota</taxon>
        <taxon>Sar</taxon>
        <taxon>Stramenopiles</taxon>
        <taxon>Ochrophyta</taxon>
        <taxon>Bacillariophyta</taxon>
        <taxon>Bacillariophyceae</taxon>
        <taxon>Bacillariophycidae</taxon>
        <taxon>Bacillariales</taxon>
        <taxon>Bacillariaceae</taxon>
        <taxon>Pseudo-nitzschia</taxon>
    </lineage>
</organism>
<dbReference type="EMBL" id="HBIX01031317">
    <property type="protein sequence ID" value="CAE0727990.1"/>
    <property type="molecule type" value="Transcribed_RNA"/>
</dbReference>
<sequence length="266" mass="29681">MHHHQNILRKKNTNMKLSAALILSFLASATAWTSRSTMARARQQSALKMAIDYNDPVVAEEFANVQTMSWEEVEEELNTSGVPAPPSMNDMELKLMLVEMRLRLTGRLEGDTPKKRPTTFKSSFEEAIWTKPAFAEFYKVYEERDDHNSMNVIKEMMNIPDVAKQRYSTSYAALLEELDTALNAPPPVNSPTLAFSGFPSNMGEAALKMTLEALGAVAELECEEDDSFPILKGKVTFEDIESAKSCVAQYNGMDMGMGTLLEMTSV</sequence>
<dbReference type="GO" id="GO:0003676">
    <property type="term" value="F:nucleic acid binding"/>
    <property type="evidence" value="ECO:0007669"/>
    <property type="project" value="InterPro"/>
</dbReference>